<evidence type="ECO:0000256" key="1">
    <source>
        <dbReference type="SAM" id="MobiDB-lite"/>
    </source>
</evidence>
<keyword evidence="2" id="KW-0472">Membrane</keyword>
<evidence type="ECO:0000313" key="4">
    <source>
        <dbReference type="Proteomes" id="UP000276215"/>
    </source>
</evidence>
<name>A0A3N4JDZ6_9PEZI</name>
<dbReference type="AlphaFoldDB" id="A0A3N4JDZ6"/>
<protein>
    <submittedName>
        <fullName evidence="3">Uncharacterized protein</fullName>
    </submittedName>
</protein>
<feature type="transmembrane region" description="Helical" evidence="2">
    <location>
        <begin position="74"/>
        <end position="103"/>
    </location>
</feature>
<gene>
    <name evidence="3" type="ORF">L873DRAFT_1329877</name>
</gene>
<dbReference type="Proteomes" id="UP000276215">
    <property type="component" value="Unassembled WGS sequence"/>
</dbReference>
<dbReference type="EMBL" id="ML120428">
    <property type="protein sequence ID" value="RPA95198.1"/>
    <property type="molecule type" value="Genomic_DNA"/>
</dbReference>
<organism evidence="3 4">
    <name type="scientific">Choiromyces venosus 120613-1</name>
    <dbReference type="NCBI Taxonomy" id="1336337"/>
    <lineage>
        <taxon>Eukaryota</taxon>
        <taxon>Fungi</taxon>
        <taxon>Dikarya</taxon>
        <taxon>Ascomycota</taxon>
        <taxon>Pezizomycotina</taxon>
        <taxon>Pezizomycetes</taxon>
        <taxon>Pezizales</taxon>
        <taxon>Tuberaceae</taxon>
        <taxon>Choiromyces</taxon>
    </lineage>
</organism>
<keyword evidence="2" id="KW-0812">Transmembrane</keyword>
<keyword evidence="2" id="KW-1133">Transmembrane helix</keyword>
<proteinExistence type="predicted"/>
<evidence type="ECO:0000313" key="3">
    <source>
        <dbReference type="EMBL" id="RPA95198.1"/>
    </source>
</evidence>
<sequence length="109" mass="12476">MDFEPIDDAPSQNKRQRTAAYSGSIRTSGRETSEEAGSLYSDRRYYGPWASINRPPRESTRLYMREMGAYRGNFHCLGTFSMLYLFTPASTVFFFFSLSFLSFTDMGNG</sequence>
<reference evidence="3 4" key="1">
    <citation type="journal article" date="2018" name="Nat. Ecol. Evol.">
        <title>Pezizomycetes genomes reveal the molecular basis of ectomycorrhizal truffle lifestyle.</title>
        <authorList>
            <person name="Murat C."/>
            <person name="Payen T."/>
            <person name="Noel B."/>
            <person name="Kuo A."/>
            <person name="Morin E."/>
            <person name="Chen J."/>
            <person name="Kohler A."/>
            <person name="Krizsan K."/>
            <person name="Balestrini R."/>
            <person name="Da Silva C."/>
            <person name="Montanini B."/>
            <person name="Hainaut M."/>
            <person name="Levati E."/>
            <person name="Barry K.W."/>
            <person name="Belfiori B."/>
            <person name="Cichocki N."/>
            <person name="Clum A."/>
            <person name="Dockter R.B."/>
            <person name="Fauchery L."/>
            <person name="Guy J."/>
            <person name="Iotti M."/>
            <person name="Le Tacon F."/>
            <person name="Lindquist E.A."/>
            <person name="Lipzen A."/>
            <person name="Malagnac F."/>
            <person name="Mello A."/>
            <person name="Molinier V."/>
            <person name="Miyauchi S."/>
            <person name="Poulain J."/>
            <person name="Riccioni C."/>
            <person name="Rubini A."/>
            <person name="Sitrit Y."/>
            <person name="Splivallo R."/>
            <person name="Traeger S."/>
            <person name="Wang M."/>
            <person name="Zifcakova L."/>
            <person name="Wipf D."/>
            <person name="Zambonelli A."/>
            <person name="Paolocci F."/>
            <person name="Nowrousian M."/>
            <person name="Ottonello S."/>
            <person name="Baldrian P."/>
            <person name="Spatafora J.W."/>
            <person name="Henrissat B."/>
            <person name="Nagy L.G."/>
            <person name="Aury J.M."/>
            <person name="Wincker P."/>
            <person name="Grigoriev I.V."/>
            <person name="Bonfante P."/>
            <person name="Martin F.M."/>
        </authorList>
    </citation>
    <scope>NUCLEOTIDE SEQUENCE [LARGE SCALE GENOMIC DNA]</scope>
    <source>
        <strain evidence="3 4">120613-1</strain>
    </source>
</reference>
<accession>A0A3N4JDZ6</accession>
<evidence type="ECO:0000256" key="2">
    <source>
        <dbReference type="SAM" id="Phobius"/>
    </source>
</evidence>
<keyword evidence="4" id="KW-1185">Reference proteome</keyword>
<feature type="region of interest" description="Disordered" evidence="1">
    <location>
        <begin position="1"/>
        <end position="37"/>
    </location>
</feature>